<accession>A0A0K6FRC8</accession>
<feature type="compositionally biased region" description="Acidic residues" evidence="1">
    <location>
        <begin position="33"/>
        <end position="54"/>
    </location>
</feature>
<feature type="region of interest" description="Disordered" evidence="1">
    <location>
        <begin position="208"/>
        <end position="246"/>
    </location>
</feature>
<sequence length="282" mass="31483">MYKRINKRIKKKEEEEALGLDGETKEMLGMPETDSDESDSSDEDPSDGGSEESDGEGKAKSGTTGRRRNPKVIFEGADSDIASLSGVEMEGSEEDEEEAGDDEGEDQPPMSISEALNNPLYSIGKGSETQGCILCPGKELKHAKMASIHVESSSHLRRMKRFTALVTRVGDEEEDPRLLVAALDESVRIVPREKSIKAFDGPRVPKKERFMAKRERRRERRAAQKVDKQIQEKSVDVEPNPKSDRVLEKKILNRHSQAIVKHKAKSKHPKLHKSLKAKNSVV</sequence>
<feature type="region of interest" description="Disordered" evidence="1">
    <location>
        <begin position="1"/>
        <end position="128"/>
    </location>
</feature>
<dbReference type="EMBL" id="CYGV01000446">
    <property type="protein sequence ID" value="CUA68534.1"/>
    <property type="molecule type" value="Genomic_DNA"/>
</dbReference>
<name>A0A0K6FRC8_9AGAM</name>
<reference evidence="2 3" key="1">
    <citation type="submission" date="2015-07" db="EMBL/GenBank/DDBJ databases">
        <authorList>
            <person name="Noorani M."/>
        </authorList>
    </citation>
    <scope>NUCLEOTIDE SEQUENCE [LARGE SCALE GENOMIC DNA]</scope>
    <source>
        <strain evidence="2">BBA 69670</strain>
    </source>
</reference>
<evidence type="ECO:0000256" key="1">
    <source>
        <dbReference type="SAM" id="MobiDB-lite"/>
    </source>
</evidence>
<feature type="compositionally biased region" description="Basic residues" evidence="1">
    <location>
        <begin position="1"/>
        <end position="10"/>
    </location>
</feature>
<evidence type="ECO:0000313" key="3">
    <source>
        <dbReference type="Proteomes" id="UP000044841"/>
    </source>
</evidence>
<feature type="compositionally biased region" description="Acidic residues" evidence="1">
    <location>
        <begin position="90"/>
        <end position="106"/>
    </location>
</feature>
<feature type="compositionally biased region" description="Basic and acidic residues" evidence="1">
    <location>
        <begin position="221"/>
        <end position="246"/>
    </location>
</feature>
<organism evidence="2 3">
    <name type="scientific">Rhizoctonia solani</name>
    <dbReference type="NCBI Taxonomy" id="456999"/>
    <lineage>
        <taxon>Eukaryota</taxon>
        <taxon>Fungi</taxon>
        <taxon>Dikarya</taxon>
        <taxon>Basidiomycota</taxon>
        <taxon>Agaricomycotina</taxon>
        <taxon>Agaricomycetes</taxon>
        <taxon>Cantharellales</taxon>
        <taxon>Ceratobasidiaceae</taxon>
        <taxon>Rhizoctonia</taxon>
    </lineage>
</organism>
<protein>
    <submittedName>
        <fullName evidence="2">Uncharacterized protein</fullName>
    </submittedName>
</protein>
<proteinExistence type="predicted"/>
<evidence type="ECO:0000313" key="2">
    <source>
        <dbReference type="EMBL" id="CUA68534.1"/>
    </source>
</evidence>
<feature type="compositionally biased region" description="Basic residues" evidence="1">
    <location>
        <begin position="260"/>
        <end position="276"/>
    </location>
</feature>
<keyword evidence="3" id="KW-1185">Reference proteome</keyword>
<gene>
    <name evidence="2" type="ORF">RSOLAG22IIIB_03572</name>
</gene>
<dbReference type="Proteomes" id="UP000044841">
    <property type="component" value="Unassembled WGS sequence"/>
</dbReference>
<feature type="region of interest" description="Disordered" evidence="1">
    <location>
        <begin position="259"/>
        <end position="282"/>
    </location>
</feature>
<dbReference type="AlphaFoldDB" id="A0A0K6FRC8"/>